<dbReference type="InterPro" id="IPR050772">
    <property type="entry name" value="Hydratase-Decarb/MhpD_sf"/>
</dbReference>
<dbReference type="SUPFAM" id="SSF56529">
    <property type="entry name" value="FAH"/>
    <property type="match status" value="1"/>
</dbReference>
<dbReference type="NCBIfam" id="TIGR02312">
    <property type="entry name" value="HpaH"/>
    <property type="match status" value="1"/>
</dbReference>
<dbReference type="RefSeq" id="WP_163464286.1">
    <property type="nucleotide sequence ID" value="NZ_JAAAMG010000013.1"/>
</dbReference>
<dbReference type="GO" id="GO:0018817">
    <property type="term" value="F:2-oxo-hept-3-ene-1,7-dioate hydratase activity"/>
    <property type="evidence" value="ECO:0007669"/>
    <property type="project" value="InterPro"/>
</dbReference>
<dbReference type="GO" id="GO:0008684">
    <property type="term" value="F:2-oxopent-4-enoate hydratase activity"/>
    <property type="evidence" value="ECO:0007669"/>
    <property type="project" value="TreeGrafter"/>
</dbReference>
<gene>
    <name evidence="1" type="primary">hpaH</name>
    <name evidence="1" type="ORF">GTK09_15930</name>
</gene>
<dbReference type="PANTHER" id="PTHR30143:SF0">
    <property type="entry name" value="2-KETO-4-PENTENOATE HYDRATASE"/>
    <property type="match status" value="1"/>
</dbReference>
<proteinExistence type="predicted"/>
<dbReference type="Proteomes" id="UP000469011">
    <property type="component" value="Unassembled WGS sequence"/>
</dbReference>
<dbReference type="AlphaFoldDB" id="A0A6N9T853"/>
<comment type="caution">
    <text evidence="1">The sequence shown here is derived from an EMBL/GenBank/DDBJ whole genome shotgun (WGS) entry which is preliminary data.</text>
</comment>
<dbReference type="InterPro" id="IPR012690">
    <property type="entry name" value="HpcG"/>
</dbReference>
<keyword evidence="2" id="KW-1185">Reference proteome</keyword>
<evidence type="ECO:0000313" key="1">
    <source>
        <dbReference type="EMBL" id="NDW05909.1"/>
    </source>
</evidence>
<dbReference type="GO" id="GO:0005737">
    <property type="term" value="C:cytoplasm"/>
    <property type="evidence" value="ECO:0007669"/>
    <property type="project" value="TreeGrafter"/>
</dbReference>
<dbReference type="InterPro" id="IPR036663">
    <property type="entry name" value="Fumarylacetoacetase_C_sf"/>
</dbReference>
<protein>
    <submittedName>
        <fullName evidence="1">2-oxo-hepta-3-ene-1,7-dioic acid hydratase</fullName>
    </submittedName>
</protein>
<dbReference type="Gene3D" id="3.90.850.10">
    <property type="entry name" value="Fumarylacetoacetase-like, C-terminal domain"/>
    <property type="match status" value="1"/>
</dbReference>
<sequence>MTLRDEDVARMAAELFEAERTRSQIPLLSQRFPQAGLAEAYKVQGALVKLKESAGRVRKGWKIGLTSKAMQAALNIATPDSGVLFDDMVFADGSRIPAGRFIQPRVEAEIAFVMKAPLEGPGVTLFDVLNATDYIVPALEILDTRVVRADPVTGKARTIFDTVADNAANAGIVMGGRPVRPLEADMRWIGAIVSRNAEVEETGLGAGVLNHPGTGIVWLANRLAEYGSKIAAGEVVLSGSFIRPIEARHGDTITADFGPYGSVSLHFE</sequence>
<organism evidence="1 2">
    <name type="scientific">Jiella pacifica</name>
    <dbReference type="NCBI Taxonomy" id="2696469"/>
    <lineage>
        <taxon>Bacteria</taxon>
        <taxon>Pseudomonadati</taxon>
        <taxon>Pseudomonadota</taxon>
        <taxon>Alphaproteobacteria</taxon>
        <taxon>Hyphomicrobiales</taxon>
        <taxon>Aurantimonadaceae</taxon>
        <taxon>Jiella</taxon>
    </lineage>
</organism>
<reference evidence="1 2" key="1">
    <citation type="submission" date="2020-01" db="EMBL/GenBank/DDBJ databases">
        <title>Jiella pacifica sp. nov.</title>
        <authorList>
            <person name="Xue Z."/>
            <person name="Zhu S."/>
            <person name="Chen J."/>
            <person name="Yang J."/>
        </authorList>
    </citation>
    <scope>NUCLEOTIDE SEQUENCE [LARGE SCALE GENOMIC DNA]</scope>
    <source>
        <strain evidence="1 2">40Bstr34</strain>
    </source>
</reference>
<dbReference type="EMBL" id="JAAAMG010000013">
    <property type="protein sequence ID" value="NDW05909.1"/>
    <property type="molecule type" value="Genomic_DNA"/>
</dbReference>
<evidence type="ECO:0000313" key="2">
    <source>
        <dbReference type="Proteomes" id="UP000469011"/>
    </source>
</evidence>
<name>A0A6N9T853_9HYPH</name>
<accession>A0A6N9T853</accession>
<dbReference type="PANTHER" id="PTHR30143">
    <property type="entry name" value="ACID HYDRATASE"/>
    <property type="match status" value="1"/>
</dbReference>